<evidence type="ECO:0000313" key="4">
    <source>
        <dbReference type="EMBL" id="CCE89597.1"/>
    </source>
</evidence>
<keyword evidence="1" id="KW-0343">GTPase activation</keyword>
<dbReference type="GO" id="GO:0007121">
    <property type="term" value="P:bipolar cellular bud site selection"/>
    <property type="evidence" value="ECO:0007669"/>
    <property type="project" value="EnsemblFungi"/>
</dbReference>
<name>G8ZLV3_TORDE</name>
<dbReference type="SUPFAM" id="SSF48350">
    <property type="entry name" value="GTPase activation domain, GAP"/>
    <property type="match status" value="1"/>
</dbReference>
<dbReference type="SMART" id="SM00239">
    <property type="entry name" value="C2"/>
    <property type="match status" value="1"/>
</dbReference>
<dbReference type="RefSeq" id="XP_003678808.1">
    <property type="nucleotide sequence ID" value="XM_003678760.1"/>
</dbReference>
<proteinExistence type="predicted"/>
<dbReference type="OrthoDB" id="775356at2759"/>
<reference evidence="4 5" key="1">
    <citation type="journal article" date="2011" name="Proc. Natl. Acad. Sci. U.S.A.">
        <title>Evolutionary erosion of yeast sex chromosomes by mating-type switching accidents.</title>
        <authorList>
            <person name="Gordon J.L."/>
            <person name="Armisen D."/>
            <person name="Proux-Wera E."/>
            <person name="Oheigeartaigh S.S."/>
            <person name="Byrne K.P."/>
            <person name="Wolfe K.H."/>
        </authorList>
    </citation>
    <scope>NUCLEOTIDE SEQUENCE [LARGE SCALE GENOMIC DNA]</scope>
    <source>
        <strain evidence="5">ATCC 10662 / CBS 1146 / NBRC 0425 / NCYC 2629 / NRRL Y-866</strain>
    </source>
</reference>
<dbReference type="EMBL" id="HE616742">
    <property type="protein sequence ID" value="CCE89597.1"/>
    <property type="molecule type" value="Genomic_DNA"/>
</dbReference>
<keyword evidence="5" id="KW-1185">Reference proteome</keyword>
<evidence type="ECO:0000313" key="5">
    <source>
        <dbReference type="Proteomes" id="UP000005627"/>
    </source>
</evidence>
<dbReference type="Gene3D" id="2.60.40.150">
    <property type="entry name" value="C2 domain"/>
    <property type="match status" value="1"/>
</dbReference>
<dbReference type="InterPro" id="IPR000008">
    <property type="entry name" value="C2_dom"/>
</dbReference>
<dbReference type="InterPro" id="IPR001936">
    <property type="entry name" value="RasGAP_dom"/>
</dbReference>
<dbReference type="Proteomes" id="UP000005627">
    <property type="component" value="Chromosome 1"/>
</dbReference>
<dbReference type="SMART" id="SM00323">
    <property type="entry name" value="RasGAP"/>
    <property type="match status" value="1"/>
</dbReference>
<dbReference type="FunCoup" id="G8ZLV3">
    <property type="interactions" value="92"/>
</dbReference>
<dbReference type="Gene3D" id="1.10.506.10">
    <property type="entry name" value="GTPase Activation - p120gap, domain 1"/>
    <property type="match status" value="1"/>
</dbReference>
<evidence type="ECO:0000259" key="2">
    <source>
        <dbReference type="PROSITE" id="PS50004"/>
    </source>
</evidence>
<dbReference type="HOGENOM" id="CLU_002973_0_0_1"/>
<gene>
    <name evidence="4" type="primary">TDEL0A02650</name>
    <name evidence="4" type="ORF">TDEL_0A02650</name>
</gene>
<dbReference type="PANTHER" id="PTHR10194:SF60">
    <property type="entry name" value="RAS GTPASE-ACTIVATING PROTEIN RASKOL"/>
    <property type="match status" value="1"/>
</dbReference>
<dbReference type="InterPro" id="IPR039360">
    <property type="entry name" value="Ras_GTPase"/>
</dbReference>
<dbReference type="AlphaFoldDB" id="G8ZLV3"/>
<organism evidence="4 5">
    <name type="scientific">Torulaspora delbrueckii</name>
    <name type="common">Yeast</name>
    <name type="synonym">Candida colliculosa</name>
    <dbReference type="NCBI Taxonomy" id="4950"/>
    <lineage>
        <taxon>Eukaryota</taxon>
        <taxon>Fungi</taxon>
        <taxon>Dikarya</taxon>
        <taxon>Ascomycota</taxon>
        <taxon>Saccharomycotina</taxon>
        <taxon>Saccharomycetes</taxon>
        <taxon>Saccharomycetales</taxon>
        <taxon>Saccharomycetaceae</taxon>
        <taxon>Torulaspora</taxon>
    </lineage>
</organism>
<dbReference type="STRING" id="1076872.G8ZLV3"/>
<dbReference type="GO" id="GO:0007120">
    <property type="term" value="P:axial cellular bud site selection"/>
    <property type="evidence" value="ECO:0007669"/>
    <property type="project" value="EnsemblFungi"/>
</dbReference>
<feature type="domain" description="C2" evidence="2">
    <location>
        <begin position="312"/>
        <end position="435"/>
    </location>
</feature>
<dbReference type="GeneID" id="11502597"/>
<dbReference type="Pfam" id="PF00616">
    <property type="entry name" value="RasGAP"/>
    <property type="match status" value="1"/>
</dbReference>
<dbReference type="CDD" id="cd05137">
    <property type="entry name" value="RasGAP_CLA2_BUD2"/>
    <property type="match status" value="1"/>
</dbReference>
<dbReference type="GO" id="GO:0001403">
    <property type="term" value="P:invasive growth in response to glucose limitation"/>
    <property type="evidence" value="ECO:0007669"/>
    <property type="project" value="EnsemblFungi"/>
</dbReference>
<sequence length="1027" mass="116550">MESDRLSSPTASTLSSLSHSFDVSKFLMKMRELKGTFSGRVKWSDSLEPANWKSCHLEITEEGSLRPILRSTDSTELGSSDTSNNVIINHLQDCKLKLVEEPSIGLPVIKVATETSTDYFCVSDKAKFESLLCSLIWWSALRPKGIFNKISFESPPLRNNDEEPTNLLVSQLIIFGPLPPKRRIPVFKQLTRPNFLEKSSSDEGWFPAMGVLKSNGTLDLLLQSDGSLIYTLDITILTRSEIRLLDTSLQNDNYLFIGKLPVLRQEFDLPCERKLILNGPLIKHLPGIILKFSLPIDVEDWLVSLKSFALAESLSLTGAHNSNKLRVSNRFRISIVEGDFKGIRKSLIGGPPSLYVELSMWGHTWGRTAMVRDTETPFWREEFSFNENVKVSNVRITLKQRNANPNKEDETVGFLNITQELINDTSLNKETRLPVMDAKTGRFKIGTICIRIISSLKFILPASNFGKFESALTQVCPGQVLSFINDLPLGADMKFEDISSVFLDVFQILGREDDWFSALIDKELADVDGSIARNTKNNKSSTHIYGTLFRGNSILTRSMESFFIRVGKEYLDKSIGPPLRQIIGSGEDCEVDPNRIREDDPEKKKLILEANHVKLLYWVEKIWSAIYNTSNDIPMPIKNQMRTLRKKLELMCIEDDVTRILNCVSGMLFLRFFCPVILNPKLFNFVRSHLNERSRRTVTLISKVLLNLSNLTVFANKEPYMAGMNCFIEDHREEMLDYTDKVTQKKLDFSSKKLKLASSVARPKLLMDANVLAELPTNPYLIDSYLRETQIFVAFANYTINKEGNKGVPISGSLDHISKNITNIEISLEEKRAEIGDLEFEKITTNNVEVFGNDLLKYLEQDSDQGNENTTPVLQSDGPVDAIEQLERESILLLHKVERLKRALVDYEHPTENMEEKIKYGQFLADNTYYTKTMDIVVDTQRQFGEDEALSKLFSSNDGYSHLLDTVVPRLSTQSSGSTNISFSDGSGGLGRKLSFFRTNKTTRVAIRDGEERETKTSFTKWFKRVK</sequence>
<dbReference type="PANTHER" id="PTHR10194">
    <property type="entry name" value="RAS GTPASE-ACTIVATING PROTEINS"/>
    <property type="match status" value="1"/>
</dbReference>
<dbReference type="CDD" id="cd00030">
    <property type="entry name" value="C2"/>
    <property type="match status" value="1"/>
</dbReference>
<accession>G8ZLV3</accession>
<dbReference type="SUPFAM" id="SSF49562">
    <property type="entry name" value="C2 domain (Calcium/lipid-binding domain, CaLB)"/>
    <property type="match status" value="1"/>
</dbReference>
<dbReference type="eggNOG" id="KOG3508">
    <property type="taxonomic scope" value="Eukaryota"/>
</dbReference>
<dbReference type="InterPro" id="IPR035892">
    <property type="entry name" value="C2_domain_sf"/>
</dbReference>
<dbReference type="GO" id="GO:0031578">
    <property type="term" value="P:mitotic spindle orientation checkpoint signaling"/>
    <property type="evidence" value="ECO:0007669"/>
    <property type="project" value="EnsemblFungi"/>
</dbReference>
<dbReference type="GO" id="GO:0005096">
    <property type="term" value="F:GTPase activator activity"/>
    <property type="evidence" value="ECO:0007669"/>
    <property type="project" value="UniProtKB-KW"/>
</dbReference>
<dbReference type="InterPro" id="IPR023152">
    <property type="entry name" value="RasGAP_CS"/>
</dbReference>
<evidence type="ECO:0008006" key="6">
    <source>
        <dbReference type="Google" id="ProtNLM"/>
    </source>
</evidence>
<evidence type="ECO:0000259" key="3">
    <source>
        <dbReference type="PROSITE" id="PS50018"/>
    </source>
</evidence>
<dbReference type="Pfam" id="PF00168">
    <property type="entry name" value="C2"/>
    <property type="match status" value="1"/>
</dbReference>
<dbReference type="GO" id="GO:0005935">
    <property type="term" value="C:cellular bud neck"/>
    <property type="evidence" value="ECO:0007669"/>
    <property type="project" value="EnsemblFungi"/>
</dbReference>
<dbReference type="KEGG" id="tdl:TDEL_0A02650"/>
<dbReference type="PROSITE" id="PS50004">
    <property type="entry name" value="C2"/>
    <property type="match status" value="1"/>
</dbReference>
<dbReference type="InterPro" id="IPR008936">
    <property type="entry name" value="Rho_GTPase_activation_prot"/>
</dbReference>
<evidence type="ECO:0000256" key="1">
    <source>
        <dbReference type="ARBA" id="ARBA00022468"/>
    </source>
</evidence>
<dbReference type="InParanoid" id="G8ZLV3"/>
<dbReference type="PROSITE" id="PS00509">
    <property type="entry name" value="RAS_GTPASE_ACTIV_1"/>
    <property type="match status" value="1"/>
</dbReference>
<dbReference type="GO" id="GO:0000131">
    <property type="term" value="C:incipient cellular bud site"/>
    <property type="evidence" value="ECO:0007669"/>
    <property type="project" value="EnsemblFungi"/>
</dbReference>
<dbReference type="PROSITE" id="PS50018">
    <property type="entry name" value="RAS_GTPASE_ACTIV_2"/>
    <property type="match status" value="1"/>
</dbReference>
<protein>
    <recommendedName>
        <fullName evidence="6">Ras-GAP domain-containing protein</fullName>
    </recommendedName>
</protein>
<feature type="domain" description="Ras-GAP" evidence="3">
    <location>
        <begin position="494"/>
        <end position="710"/>
    </location>
</feature>